<keyword evidence="2" id="KW-1185">Reference proteome</keyword>
<evidence type="ECO:0000313" key="2">
    <source>
        <dbReference type="Proteomes" id="UP000019028"/>
    </source>
</evidence>
<dbReference type="OrthoDB" id="6683604at2"/>
<name>W0HVT4_9GAMM</name>
<proteinExistence type="predicted"/>
<dbReference type="HOGENOM" id="CLU_844404_0_0_6"/>
<evidence type="ECO:0000313" key="1">
    <source>
        <dbReference type="EMBL" id="AHF77884.1"/>
    </source>
</evidence>
<organism evidence="1 2">
    <name type="scientific">Sodalis praecaptivus</name>
    <dbReference type="NCBI Taxonomy" id="1239307"/>
    <lineage>
        <taxon>Bacteria</taxon>
        <taxon>Pseudomonadati</taxon>
        <taxon>Pseudomonadota</taxon>
        <taxon>Gammaproteobacteria</taxon>
        <taxon>Enterobacterales</taxon>
        <taxon>Bruguierivoracaceae</taxon>
        <taxon>Sodalis</taxon>
    </lineage>
</organism>
<dbReference type="InterPro" id="IPR008983">
    <property type="entry name" value="Tumour_necrosis_fac-like_dom"/>
</dbReference>
<dbReference type="PATRIC" id="fig|1239307.3.peg.3190"/>
<dbReference type="Proteomes" id="UP000019028">
    <property type="component" value="Chromosome"/>
</dbReference>
<dbReference type="AlphaFoldDB" id="W0HVT4"/>
<dbReference type="EMBL" id="CP006569">
    <property type="protein sequence ID" value="AHF77884.1"/>
    <property type="molecule type" value="Genomic_DNA"/>
</dbReference>
<dbReference type="Gene3D" id="2.60.120.40">
    <property type="match status" value="1"/>
</dbReference>
<dbReference type="SUPFAM" id="SSF49842">
    <property type="entry name" value="TNF-like"/>
    <property type="match status" value="1"/>
</dbReference>
<dbReference type="RefSeq" id="WP_148296301.1">
    <property type="nucleotide sequence ID" value="NZ_CP006569.1"/>
</dbReference>
<sequence length="329" mass="35100">MAWYKAGTINAEESSTVVTGTGTQWANNVYGIGPGQILLVPGSGSVRAYEIQAVDSNTQLRLVTSPGEALTDQPYAILSFYVDSVPDFARRLSAQLAFYQSQLDGWQQILTGAGDITLTAPDGTQVTIKSMAEITDSINDKIGSDVFNTELDKKADKTELDGKASAGDNSDITSLSGLTIPLSISQGGTGDTSKGLVILKETSSGLSIPNTTFKKVTFSTKVVDTENAYSSGNYTAPKEGYYLFTAHIRFSGPPATASVYLKIDSSTSPSAQAVIGQTSKDYWPIDMIFELTCAVYLTQGRAVSLYVYQDSGSTVTSSAHIDMSIIRIY</sequence>
<dbReference type="KEGG" id="sod:Sant_2871"/>
<gene>
    <name evidence="1" type="ORF">Sant_2871</name>
</gene>
<accession>W0HVT4</accession>
<protein>
    <submittedName>
        <fullName evidence="1">Putative phage tail protein</fullName>
    </submittedName>
</protein>
<reference evidence="1 2" key="1">
    <citation type="journal article" date="2014" name="Genome Biol. Evol.">
        <title>Genome degeneration and adaptation in a nascent stage of symbiosis.</title>
        <authorList>
            <person name="Oakeson K.F."/>
            <person name="Gil R."/>
            <person name="Clayton A.L."/>
            <person name="Dunn D.M."/>
            <person name="von Niederhausern A.C."/>
            <person name="Hamil C."/>
            <person name="Aoyagi A."/>
            <person name="Duval B."/>
            <person name="Baca A."/>
            <person name="Silva F.J."/>
            <person name="Vallier A."/>
            <person name="Jackson D.G."/>
            <person name="Latorre A."/>
            <person name="Weiss R.B."/>
            <person name="Heddi A."/>
            <person name="Moya A."/>
            <person name="Dale C."/>
        </authorList>
    </citation>
    <scope>NUCLEOTIDE SEQUENCE [LARGE SCALE GENOMIC DNA]</scope>
    <source>
        <strain evidence="1 2">HS1</strain>
    </source>
</reference>